<keyword evidence="2" id="KW-1185">Reference proteome</keyword>
<dbReference type="Proteomes" id="UP001239111">
    <property type="component" value="Chromosome 1"/>
</dbReference>
<sequence>MYPLKPVVSLPGEIPLPNNMYSLPRIQGDIEGNNSTNAQFTEDGFELIDPTGRQEIDLHLNIVEAQQMRILKNICDLRSDIEALGITIRISDVVKPKPIYPNKIFLKNPISSDIVVFAHPSSPPYSILALQRLWRETRFYIKCHNHSTAPTVAKNDFLDKALGKTMYVPAHHIDVTIIWKDVKDIQLVTKAYDYPFVGEAHIVRYLSRLLEEYRYENPSTVAETNAMDSIMDFCSHLFCEEPKNLDDVAEKIASYLGKNPWLVNLPKPSVADITAWSTLRRLQYTIKLPNLKKWFDECEKVFLTFY</sequence>
<evidence type="ECO:0000313" key="2">
    <source>
        <dbReference type="Proteomes" id="UP001239111"/>
    </source>
</evidence>
<gene>
    <name evidence="1" type="ORF">QAD02_023190</name>
</gene>
<evidence type="ECO:0000313" key="1">
    <source>
        <dbReference type="EMBL" id="KAJ8687396.1"/>
    </source>
</evidence>
<proteinExistence type="predicted"/>
<organism evidence="1 2">
    <name type="scientific">Eretmocerus hayati</name>
    <dbReference type="NCBI Taxonomy" id="131215"/>
    <lineage>
        <taxon>Eukaryota</taxon>
        <taxon>Metazoa</taxon>
        <taxon>Ecdysozoa</taxon>
        <taxon>Arthropoda</taxon>
        <taxon>Hexapoda</taxon>
        <taxon>Insecta</taxon>
        <taxon>Pterygota</taxon>
        <taxon>Neoptera</taxon>
        <taxon>Endopterygota</taxon>
        <taxon>Hymenoptera</taxon>
        <taxon>Apocrita</taxon>
        <taxon>Proctotrupomorpha</taxon>
        <taxon>Chalcidoidea</taxon>
        <taxon>Aphelinidae</taxon>
        <taxon>Aphelininae</taxon>
        <taxon>Eretmocerus</taxon>
    </lineage>
</organism>
<accession>A0ACC2PV41</accession>
<dbReference type="EMBL" id="CM056741">
    <property type="protein sequence ID" value="KAJ8687396.1"/>
    <property type="molecule type" value="Genomic_DNA"/>
</dbReference>
<reference evidence="1" key="1">
    <citation type="submission" date="2023-04" db="EMBL/GenBank/DDBJ databases">
        <title>A chromosome-level genome assembly of the parasitoid wasp Eretmocerus hayati.</title>
        <authorList>
            <person name="Zhong Y."/>
            <person name="Liu S."/>
            <person name="Liu Y."/>
        </authorList>
    </citation>
    <scope>NUCLEOTIDE SEQUENCE</scope>
    <source>
        <strain evidence="1">ZJU_SS_LIU_2023</strain>
    </source>
</reference>
<comment type="caution">
    <text evidence="1">The sequence shown here is derived from an EMBL/GenBank/DDBJ whole genome shotgun (WGS) entry which is preliminary data.</text>
</comment>
<name>A0ACC2PV41_9HYME</name>
<protein>
    <submittedName>
        <fullName evidence="1">Uncharacterized protein</fullName>
    </submittedName>
</protein>